<dbReference type="GO" id="GO:0004066">
    <property type="term" value="F:asparagine synthase (glutamine-hydrolyzing) activity"/>
    <property type="evidence" value="ECO:0007669"/>
    <property type="project" value="UniProtKB-EC"/>
</dbReference>
<dbReference type="Pfam" id="PF00733">
    <property type="entry name" value="Asn_synthase"/>
    <property type="match status" value="1"/>
</dbReference>
<sequence length="291" mass="34249">MLESYLDTKFEWVTITDQLARETLHELLRFLDEPLENPIHVGTYLMSKRAKEIGLKSVLTGDGSDEFFLGYERHGVWYNHPDPKSAYPTLHWTLKPGEVEQLYAPDNDFIFHNMVNGDGLDIEPFLNMDQSLLYERGERLPEYHNMRLDRMTMAHGIEAKVPFLDHRIVEYSLNLPAKLLFGSDGKDWLKQVAAKWLPEKLIHREKVLFPSLPDQWLLGKGAEWAADILLDPSAKIYRYLRRNTMEKYISEHKHREVLRGKQLWALISLELWLKQIESWEKDRAKEEIAYS</sequence>
<evidence type="ECO:0000259" key="5">
    <source>
        <dbReference type="Pfam" id="PF00733"/>
    </source>
</evidence>
<dbReference type="EMBL" id="JACJIP010000062">
    <property type="protein sequence ID" value="MBA9088681.1"/>
    <property type="molecule type" value="Genomic_DNA"/>
</dbReference>
<evidence type="ECO:0000256" key="4">
    <source>
        <dbReference type="ARBA" id="ARBA00048741"/>
    </source>
</evidence>
<gene>
    <name evidence="6" type="ORF">FHR92_005199</name>
</gene>
<comment type="catalytic activity">
    <reaction evidence="4">
        <text>L-aspartate + L-glutamine + ATP + H2O = L-asparagine + L-glutamate + AMP + diphosphate + H(+)</text>
        <dbReference type="Rhea" id="RHEA:12228"/>
        <dbReference type="ChEBI" id="CHEBI:15377"/>
        <dbReference type="ChEBI" id="CHEBI:15378"/>
        <dbReference type="ChEBI" id="CHEBI:29985"/>
        <dbReference type="ChEBI" id="CHEBI:29991"/>
        <dbReference type="ChEBI" id="CHEBI:30616"/>
        <dbReference type="ChEBI" id="CHEBI:33019"/>
        <dbReference type="ChEBI" id="CHEBI:58048"/>
        <dbReference type="ChEBI" id="CHEBI:58359"/>
        <dbReference type="ChEBI" id="CHEBI:456215"/>
        <dbReference type="EC" id="6.3.5.4"/>
    </reaction>
</comment>
<dbReference type="InterPro" id="IPR014729">
    <property type="entry name" value="Rossmann-like_a/b/a_fold"/>
</dbReference>
<evidence type="ECO:0000256" key="2">
    <source>
        <dbReference type="ARBA" id="ARBA00012737"/>
    </source>
</evidence>
<name>A0A7W3SYP5_9BACL</name>
<organism evidence="6 7">
    <name type="scientific">Fontibacillus solani</name>
    <dbReference type="NCBI Taxonomy" id="1572857"/>
    <lineage>
        <taxon>Bacteria</taxon>
        <taxon>Bacillati</taxon>
        <taxon>Bacillota</taxon>
        <taxon>Bacilli</taxon>
        <taxon>Bacillales</taxon>
        <taxon>Paenibacillaceae</taxon>
        <taxon>Fontibacillus</taxon>
    </lineage>
</organism>
<keyword evidence="7" id="KW-1185">Reference proteome</keyword>
<dbReference type="Gene3D" id="3.40.50.620">
    <property type="entry name" value="HUPs"/>
    <property type="match status" value="1"/>
</dbReference>
<dbReference type="Proteomes" id="UP000567067">
    <property type="component" value="Unassembled WGS sequence"/>
</dbReference>
<proteinExistence type="predicted"/>
<dbReference type="PANTHER" id="PTHR43284:SF1">
    <property type="entry name" value="ASPARAGINE SYNTHETASE"/>
    <property type="match status" value="1"/>
</dbReference>
<dbReference type="GO" id="GO:0006529">
    <property type="term" value="P:asparagine biosynthetic process"/>
    <property type="evidence" value="ECO:0007669"/>
    <property type="project" value="UniProtKB-KW"/>
</dbReference>
<comment type="pathway">
    <text evidence="1">Amino-acid biosynthesis; L-asparagine biosynthesis; L-asparagine from L-aspartate (L-Gln route): step 1/1.</text>
</comment>
<dbReference type="InterPro" id="IPR001962">
    <property type="entry name" value="Asn_synthase"/>
</dbReference>
<dbReference type="SUPFAM" id="SSF52402">
    <property type="entry name" value="Adenine nucleotide alpha hydrolases-like"/>
    <property type="match status" value="1"/>
</dbReference>
<comment type="caution">
    <text evidence="6">The sequence shown here is derived from an EMBL/GenBank/DDBJ whole genome shotgun (WGS) entry which is preliminary data.</text>
</comment>
<dbReference type="CDD" id="cd01991">
    <property type="entry name" value="Asn_synthase_B_C"/>
    <property type="match status" value="1"/>
</dbReference>
<evidence type="ECO:0000313" key="6">
    <source>
        <dbReference type="EMBL" id="MBA9088681.1"/>
    </source>
</evidence>
<evidence type="ECO:0000256" key="1">
    <source>
        <dbReference type="ARBA" id="ARBA00005187"/>
    </source>
</evidence>
<protein>
    <recommendedName>
        <fullName evidence="2">asparagine synthase (glutamine-hydrolyzing)</fullName>
        <ecNumber evidence="2">6.3.5.4</ecNumber>
    </recommendedName>
</protein>
<dbReference type="InterPro" id="IPR051786">
    <property type="entry name" value="ASN_synthetase/amidase"/>
</dbReference>
<evidence type="ECO:0000256" key="3">
    <source>
        <dbReference type="ARBA" id="ARBA00022888"/>
    </source>
</evidence>
<dbReference type="PANTHER" id="PTHR43284">
    <property type="entry name" value="ASPARAGINE SYNTHETASE (GLUTAMINE-HYDROLYZING)"/>
    <property type="match status" value="1"/>
</dbReference>
<dbReference type="AlphaFoldDB" id="A0A7W3SYP5"/>
<keyword evidence="3" id="KW-0028">Amino-acid biosynthesis</keyword>
<keyword evidence="3" id="KW-0061">Asparagine biosynthesis</keyword>
<feature type="domain" description="Asparagine synthetase" evidence="5">
    <location>
        <begin position="8"/>
        <end position="274"/>
    </location>
</feature>
<reference evidence="6 7" key="1">
    <citation type="submission" date="2020-08" db="EMBL/GenBank/DDBJ databases">
        <title>Genomic Encyclopedia of Type Strains, Phase III (KMG-III): the genomes of soil and plant-associated and newly described type strains.</title>
        <authorList>
            <person name="Whitman W."/>
        </authorList>
    </citation>
    <scope>NUCLEOTIDE SEQUENCE [LARGE SCALE GENOMIC DNA]</scope>
    <source>
        <strain evidence="6 7">CECT 8693</strain>
    </source>
</reference>
<accession>A0A7W3SYP5</accession>
<dbReference type="EC" id="6.3.5.4" evidence="2"/>
<evidence type="ECO:0000313" key="7">
    <source>
        <dbReference type="Proteomes" id="UP000567067"/>
    </source>
</evidence>
<dbReference type="GO" id="GO:0005829">
    <property type="term" value="C:cytosol"/>
    <property type="evidence" value="ECO:0007669"/>
    <property type="project" value="TreeGrafter"/>
</dbReference>